<organism evidence="2 3">
    <name type="scientific">Mycolicibacterium chubuense (strain NBB4)</name>
    <name type="common">Mycobacterium chubuense</name>
    <dbReference type="NCBI Taxonomy" id="710421"/>
    <lineage>
        <taxon>Bacteria</taxon>
        <taxon>Bacillati</taxon>
        <taxon>Actinomycetota</taxon>
        <taxon>Actinomycetes</taxon>
        <taxon>Mycobacteriales</taxon>
        <taxon>Mycobacteriaceae</taxon>
        <taxon>Mycolicibacterium</taxon>
    </lineage>
</organism>
<evidence type="ECO:0008006" key="4">
    <source>
        <dbReference type="Google" id="ProtNLM"/>
    </source>
</evidence>
<dbReference type="PATRIC" id="fig|710421.3.peg.1295"/>
<evidence type="ECO:0000313" key="2">
    <source>
        <dbReference type="EMBL" id="AFM16093.1"/>
    </source>
</evidence>
<dbReference type="HOGENOM" id="CLU_164720_0_0_11"/>
<accession>I4BFN6</accession>
<name>I4BFN6_MYCCN</name>
<dbReference type="KEGG" id="mcb:Mycch_1286"/>
<proteinExistence type="predicted"/>
<dbReference type="EMBL" id="CP003053">
    <property type="protein sequence ID" value="AFM16093.1"/>
    <property type="molecule type" value="Genomic_DNA"/>
</dbReference>
<reference evidence="2 3" key="1">
    <citation type="submission" date="2012-06" db="EMBL/GenBank/DDBJ databases">
        <title>Complete sequence of chromosome of Mycobacterium chubuense NBB4.</title>
        <authorList>
            <consortium name="US DOE Joint Genome Institute"/>
            <person name="Lucas S."/>
            <person name="Han J."/>
            <person name="Lapidus A."/>
            <person name="Cheng J.-F."/>
            <person name="Goodwin L."/>
            <person name="Pitluck S."/>
            <person name="Peters L."/>
            <person name="Mikhailova N."/>
            <person name="Teshima H."/>
            <person name="Detter J.C."/>
            <person name="Han C."/>
            <person name="Tapia R."/>
            <person name="Land M."/>
            <person name="Hauser L."/>
            <person name="Kyrpides N."/>
            <person name="Ivanova N."/>
            <person name="Pagani I."/>
            <person name="Mattes T."/>
            <person name="Holmes A."/>
            <person name="Rutledge P."/>
            <person name="Paulsen I."/>
            <person name="Coleman N."/>
            <person name="Woyke T."/>
        </authorList>
    </citation>
    <scope>NUCLEOTIDE SEQUENCE [LARGE SCALE GENOMIC DNA]</scope>
    <source>
        <strain evidence="2 3">NBB4</strain>
    </source>
</reference>
<sequence precursor="true">MRRNFVVAAACIAFALAATGQAAPAGADDTGPTGQQKWEMPDTRKLILQSALDQVRSAAGPAQLAIHYSPRHVNQVVYNLSNWAVCYTSPEPEKLVTPKPKKKQDVYFSIRRLNEKC</sequence>
<gene>
    <name evidence="2" type="ordered locus">Mycch_1286</name>
</gene>
<dbReference type="OrthoDB" id="4335972at2"/>
<feature type="chain" id="PRO_5038958370" description="PASTA domain protein" evidence="1">
    <location>
        <begin position="23"/>
        <end position="117"/>
    </location>
</feature>
<keyword evidence="3" id="KW-1185">Reference proteome</keyword>
<evidence type="ECO:0000256" key="1">
    <source>
        <dbReference type="SAM" id="SignalP"/>
    </source>
</evidence>
<dbReference type="Proteomes" id="UP000006057">
    <property type="component" value="Chromosome"/>
</dbReference>
<dbReference type="eggNOG" id="ENOG50325V6">
    <property type="taxonomic scope" value="Bacteria"/>
</dbReference>
<protein>
    <recommendedName>
        <fullName evidence="4">PASTA domain protein</fullName>
    </recommendedName>
</protein>
<dbReference type="AlphaFoldDB" id="I4BFN6"/>
<keyword evidence="1" id="KW-0732">Signal</keyword>
<dbReference type="RefSeq" id="WP_014814576.1">
    <property type="nucleotide sequence ID" value="NC_018027.1"/>
</dbReference>
<evidence type="ECO:0000313" key="3">
    <source>
        <dbReference type="Proteomes" id="UP000006057"/>
    </source>
</evidence>
<feature type="signal peptide" evidence="1">
    <location>
        <begin position="1"/>
        <end position="22"/>
    </location>
</feature>